<keyword evidence="8" id="KW-0949">S-adenosyl-L-methionine</keyword>
<dbReference type="AlphaFoldDB" id="A0AAD3CRN5"/>
<evidence type="ECO:0000313" key="10">
    <source>
        <dbReference type="Proteomes" id="UP001054902"/>
    </source>
</evidence>
<dbReference type="Gene3D" id="3.40.50.150">
    <property type="entry name" value="Vaccinia Virus protein VP39"/>
    <property type="match status" value="1"/>
</dbReference>
<comment type="caution">
    <text evidence="9">The sequence shown here is derived from an EMBL/GenBank/DDBJ whole genome shotgun (WGS) entry which is preliminary data.</text>
</comment>
<protein>
    <recommendedName>
        <fullName evidence="4">thiopurine S-methyltransferase</fullName>
        <ecNumber evidence="4">2.1.1.67</ecNumber>
    </recommendedName>
</protein>
<evidence type="ECO:0000256" key="6">
    <source>
        <dbReference type="ARBA" id="ARBA00022603"/>
    </source>
</evidence>
<reference evidence="9 10" key="1">
    <citation type="journal article" date="2021" name="Sci. Rep.">
        <title>The genome of the diatom Chaetoceros tenuissimus carries an ancient integrated fragment of an extant virus.</title>
        <authorList>
            <person name="Hongo Y."/>
            <person name="Kimura K."/>
            <person name="Takaki Y."/>
            <person name="Yoshida Y."/>
            <person name="Baba S."/>
            <person name="Kobayashi G."/>
            <person name="Nagasaki K."/>
            <person name="Hano T."/>
            <person name="Tomaru Y."/>
        </authorList>
    </citation>
    <scope>NUCLEOTIDE SEQUENCE [LARGE SCALE GENOMIC DNA]</scope>
    <source>
        <strain evidence="9 10">NIES-3715</strain>
    </source>
</reference>
<dbReference type="SUPFAM" id="SSF53335">
    <property type="entry name" value="S-adenosyl-L-methionine-dependent methyltransferases"/>
    <property type="match status" value="1"/>
</dbReference>
<comment type="subcellular location">
    <subcellularLocation>
        <location evidence="2">Cytoplasm</location>
    </subcellularLocation>
</comment>
<organism evidence="9 10">
    <name type="scientific">Chaetoceros tenuissimus</name>
    <dbReference type="NCBI Taxonomy" id="426638"/>
    <lineage>
        <taxon>Eukaryota</taxon>
        <taxon>Sar</taxon>
        <taxon>Stramenopiles</taxon>
        <taxon>Ochrophyta</taxon>
        <taxon>Bacillariophyta</taxon>
        <taxon>Coscinodiscophyceae</taxon>
        <taxon>Chaetocerotophycidae</taxon>
        <taxon>Chaetocerotales</taxon>
        <taxon>Chaetocerotaceae</taxon>
        <taxon>Chaetoceros</taxon>
    </lineage>
</organism>
<evidence type="ECO:0000256" key="8">
    <source>
        <dbReference type="ARBA" id="ARBA00022691"/>
    </source>
</evidence>
<keyword evidence="10" id="KW-1185">Reference proteome</keyword>
<comment type="similarity">
    <text evidence="3">Belongs to the class I-like SAM-binding methyltransferase superfamily. TPMT family.</text>
</comment>
<dbReference type="PANTHER" id="PTHR10259:SF11">
    <property type="entry name" value="THIOPURINE S-METHYLTRANSFERASE"/>
    <property type="match status" value="1"/>
</dbReference>
<dbReference type="Pfam" id="PF05724">
    <property type="entry name" value="TPMT"/>
    <property type="match status" value="1"/>
</dbReference>
<dbReference type="Proteomes" id="UP001054902">
    <property type="component" value="Unassembled WGS sequence"/>
</dbReference>
<evidence type="ECO:0000256" key="7">
    <source>
        <dbReference type="ARBA" id="ARBA00022679"/>
    </source>
</evidence>
<dbReference type="GO" id="GO:0032259">
    <property type="term" value="P:methylation"/>
    <property type="evidence" value="ECO:0007669"/>
    <property type="project" value="UniProtKB-KW"/>
</dbReference>
<gene>
    <name evidence="9" type="ORF">CTEN210_05990</name>
</gene>
<proteinExistence type="inferred from homology"/>
<dbReference type="InterPro" id="IPR029063">
    <property type="entry name" value="SAM-dependent_MTases_sf"/>
</dbReference>
<name>A0AAD3CRN5_9STRA</name>
<evidence type="ECO:0000313" key="9">
    <source>
        <dbReference type="EMBL" id="GFH49514.1"/>
    </source>
</evidence>
<dbReference type="PANTHER" id="PTHR10259">
    <property type="entry name" value="THIOPURINE S-METHYLTRANSFERASE"/>
    <property type="match status" value="1"/>
</dbReference>
<dbReference type="GO" id="GO:0008119">
    <property type="term" value="F:thiopurine S-methyltransferase activity"/>
    <property type="evidence" value="ECO:0007669"/>
    <property type="project" value="UniProtKB-EC"/>
</dbReference>
<dbReference type="EMBL" id="BLLK01000038">
    <property type="protein sequence ID" value="GFH49514.1"/>
    <property type="molecule type" value="Genomic_DNA"/>
</dbReference>
<keyword evidence="5" id="KW-0963">Cytoplasm</keyword>
<dbReference type="PROSITE" id="PS51585">
    <property type="entry name" value="SAM_MT_TPMT"/>
    <property type="match status" value="1"/>
</dbReference>
<dbReference type="GO" id="GO:0005737">
    <property type="term" value="C:cytoplasm"/>
    <property type="evidence" value="ECO:0007669"/>
    <property type="project" value="UniProtKB-SubCell"/>
</dbReference>
<evidence type="ECO:0000256" key="4">
    <source>
        <dbReference type="ARBA" id="ARBA00011905"/>
    </source>
</evidence>
<sequence length="259" mass="28893">MSTVSTSDVKPMDESSDRLQRWLGRWKESKLGWHKNDPHPFLLKHGSHLIPNFESGADTCDASESKSRIFVPLCGKSVDMSFFAKHDGVNEVVGIDGIRKALLEFADEHKELHINVDKISHVSAFEKFSGEKISLLKGDFFALDDDATGGKFDGILDRASLVAIQPDLRESYVEILGNLIKPGGNILLIVIDRREGTESGTTAGPPFSVDEQEVKRLFGASNWVESIEKVDEVEEDVSQYRMPGVERLFELVFVIKAKM</sequence>
<evidence type="ECO:0000256" key="2">
    <source>
        <dbReference type="ARBA" id="ARBA00004496"/>
    </source>
</evidence>
<keyword evidence="7" id="KW-0808">Transferase</keyword>
<evidence type="ECO:0000256" key="5">
    <source>
        <dbReference type="ARBA" id="ARBA00022490"/>
    </source>
</evidence>
<comment type="catalytic activity">
    <reaction evidence="1">
        <text>S-adenosyl-L-methionine + a thiopurine = S-adenosyl-L-homocysteine + a thiopurine S-methylether.</text>
        <dbReference type="EC" id="2.1.1.67"/>
    </reaction>
</comment>
<dbReference type="InterPro" id="IPR008854">
    <property type="entry name" value="TPMT"/>
</dbReference>
<keyword evidence="6" id="KW-0489">Methyltransferase</keyword>
<evidence type="ECO:0000256" key="3">
    <source>
        <dbReference type="ARBA" id="ARBA00008145"/>
    </source>
</evidence>
<evidence type="ECO:0000256" key="1">
    <source>
        <dbReference type="ARBA" id="ARBA00000903"/>
    </source>
</evidence>
<dbReference type="FunFam" id="3.40.50.150:FF:000101">
    <property type="entry name" value="Thiopurine S-methyltransferase"/>
    <property type="match status" value="1"/>
</dbReference>
<accession>A0AAD3CRN5</accession>
<dbReference type="EC" id="2.1.1.67" evidence="4"/>